<evidence type="ECO:0000313" key="2">
    <source>
        <dbReference type="Proteomes" id="UP000814140"/>
    </source>
</evidence>
<accession>A0ACB8T8I5</accession>
<gene>
    <name evidence="1" type="ORF">BV25DRAFT_1914178</name>
</gene>
<reference evidence="1" key="1">
    <citation type="submission" date="2021-03" db="EMBL/GenBank/DDBJ databases">
        <authorList>
            <consortium name="DOE Joint Genome Institute"/>
            <person name="Ahrendt S."/>
            <person name="Looney B.P."/>
            <person name="Miyauchi S."/>
            <person name="Morin E."/>
            <person name="Drula E."/>
            <person name="Courty P.E."/>
            <person name="Chicoki N."/>
            <person name="Fauchery L."/>
            <person name="Kohler A."/>
            <person name="Kuo A."/>
            <person name="Labutti K."/>
            <person name="Pangilinan J."/>
            <person name="Lipzen A."/>
            <person name="Riley R."/>
            <person name="Andreopoulos W."/>
            <person name="He G."/>
            <person name="Johnson J."/>
            <person name="Barry K.W."/>
            <person name="Grigoriev I.V."/>
            <person name="Nagy L."/>
            <person name="Hibbett D."/>
            <person name="Henrissat B."/>
            <person name="Matheny P.B."/>
            <person name="Labbe J."/>
            <person name="Martin F."/>
        </authorList>
    </citation>
    <scope>NUCLEOTIDE SEQUENCE</scope>
    <source>
        <strain evidence="1">HHB10654</strain>
    </source>
</reference>
<reference evidence="1" key="2">
    <citation type="journal article" date="2022" name="New Phytol.">
        <title>Evolutionary transition to the ectomycorrhizal habit in the genomes of a hyperdiverse lineage of mushroom-forming fungi.</title>
        <authorList>
            <person name="Looney B."/>
            <person name="Miyauchi S."/>
            <person name="Morin E."/>
            <person name="Drula E."/>
            <person name="Courty P.E."/>
            <person name="Kohler A."/>
            <person name="Kuo A."/>
            <person name="LaButti K."/>
            <person name="Pangilinan J."/>
            <person name="Lipzen A."/>
            <person name="Riley R."/>
            <person name="Andreopoulos W."/>
            <person name="He G."/>
            <person name="Johnson J."/>
            <person name="Nolan M."/>
            <person name="Tritt A."/>
            <person name="Barry K.W."/>
            <person name="Grigoriev I.V."/>
            <person name="Nagy L.G."/>
            <person name="Hibbett D."/>
            <person name="Henrissat B."/>
            <person name="Matheny P.B."/>
            <person name="Labbe J."/>
            <person name="Martin F.M."/>
        </authorList>
    </citation>
    <scope>NUCLEOTIDE SEQUENCE</scope>
    <source>
        <strain evidence="1">HHB10654</strain>
    </source>
</reference>
<evidence type="ECO:0000313" key="1">
    <source>
        <dbReference type="EMBL" id="KAI0064451.1"/>
    </source>
</evidence>
<comment type="caution">
    <text evidence="1">The sequence shown here is derived from an EMBL/GenBank/DDBJ whole genome shotgun (WGS) entry which is preliminary data.</text>
</comment>
<protein>
    <submittedName>
        <fullName evidence="1">Subtilisin-like protein</fullName>
    </submittedName>
</protein>
<sequence length="597" mass="64124">MIWRFLSIVVAVPLSVALPITPRWGDSQVKHSWVRVPRDWYCVGPAPEGATITLRIALKPHREDALVEALYQVSDPAHERYGDHLSKAQVAALVAPHPDTIRLVHAWLDHHDIPTSSISPSHSGDWLTVSSIPISQANTLLGASYKVYQHIETNERILRTVGYSLPAALHAHVAVVAPTTYFGRPRPWRRTSHPISNGRILPHGDADFQAEIATLRGKPGSFVTVPSSCGSLITPSCLRALYNTSTYIPAATSKNSLGIAGYLDEYAIHTDLKTFMTNFRSDAITANFTVVKVNGGLDNQTDPGVEANLDIQYAESISFPTPNIYYSTAGSPPFKPDVEQRTNTNEPYLDWLDFLLNQTTIPQTISTSYGDDEQTVPLDYAQSVCTLFAQLGAMGVSVLFASGDTGVGFDCVANDGTDRTIFIPNFPATCPFVTTVGGTTGVNPETAASLSSGGFSNYFARPSYQTTVVPPFITSMGTLFKGLYNTSGRGFPDIAAQAENFQIVVGGVMEVVGGTSCSTPTAAAIVSLLNDLRISQDKPPLGFLNPLLYTSLDTAFNDITSGSNPGCGRSGFNAGVGWDPVTGLGTLDFGRLRTIVG</sequence>
<keyword evidence="2" id="KW-1185">Reference proteome</keyword>
<name>A0ACB8T8I5_9AGAM</name>
<dbReference type="Proteomes" id="UP000814140">
    <property type="component" value="Unassembled WGS sequence"/>
</dbReference>
<proteinExistence type="predicted"/>
<dbReference type="EMBL" id="MU277198">
    <property type="protein sequence ID" value="KAI0064451.1"/>
    <property type="molecule type" value="Genomic_DNA"/>
</dbReference>
<organism evidence="1 2">
    <name type="scientific">Artomyces pyxidatus</name>
    <dbReference type="NCBI Taxonomy" id="48021"/>
    <lineage>
        <taxon>Eukaryota</taxon>
        <taxon>Fungi</taxon>
        <taxon>Dikarya</taxon>
        <taxon>Basidiomycota</taxon>
        <taxon>Agaricomycotina</taxon>
        <taxon>Agaricomycetes</taxon>
        <taxon>Russulales</taxon>
        <taxon>Auriscalpiaceae</taxon>
        <taxon>Artomyces</taxon>
    </lineage>
</organism>